<reference evidence="2 3" key="1">
    <citation type="submission" date="2019-05" db="EMBL/GenBank/DDBJ databases">
        <title>Tamlana fucoidanivorans sp. nov., isolated from the surface of algae collected from Fujian province in China.</title>
        <authorList>
            <person name="Li J."/>
        </authorList>
    </citation>
    <scope>NUCLEOTIDE SEQUENCE [LARGE SCALE GENOMIC DNA]</scope>
    <source>
        <strain evidence="2 3">CW2-9</strain>
    </source>
</reference>
<evidence type="ECO:0000313" key="3">
    <source>
        <dbReference type="Proteomes" id="UP000308713"/>
    </source>
</evidence>
<keyword evidence="3" id="KW-1185">Reference proteome</keyword>
<feature type="domain" description="Glycosyl transferase family 1" evidence="1">
    <location>
        <begin position="191"/>
        <end position="350"/>
    </location>
</feature>
<evidence type="ECO:0000259" key="1">
    <source>
        <dbReference type="Pfam" id="PF00534"/>
    </source>
</evidence>
<dbReference type="InterPro" id="IPR001296">
    <property type="entry name" value="Glyco_trans_1"/>
</dbReference>
<dbReference type="SUPFAM" id="SSF53756">
    <property type="entry name" value="UDP-Glycosyltransferase/glycogen phosphorylase"/>
    <property type="match status" value="1"/>
</dbReference>
<dbReference type="PANTHER" id="PTHR12526:SF630">
    <property type="entry name" value="GLYCOSYLTRANSFERASE"/>
    <property type="match status" value="1"/>
</dbReference>
<dbReference type="Gene3D" id="3.40.50.2000">
    <property type="entry name" value="Glycogen Phosphorylase B"/>
    <property type="match status" value="2"/>
</dbReference>
<dbReference type="AlphaFoldDB" id="A0A5C4SNK1"/>
<gene>
    <name evidence="2" type="ORF">FGF67_05045</name>
</gene>
<dbReference type="EMBL" id="VDCS01000004">
    <property type="protein sequence ID" value="TNJ45751.1"/>
    <property type="molecule type" value="Genomic_DNA"/>
</dbReference>
<protein>
    <submittedName>
        <fullName evidence="2">Glycosyltransferase</fullName>
    </submittedName>
</protein>
<dbReference type="GO" id="GO:0016757">
    <property type="term" value="F:glycosyltransferase activity"/>
    <property type="evidence" value="ECO:0007669"/>
    <property type="project" value="InterPro"/>
</dbReference>
<dbReference type="OrthoDB" id="1395864at2"/>
<accession>A0A5C4SNK1</accession>
<organism evidence="2 3">
    <name type="scientific">Allotamlana fucoidanivorans</name>
    <dbReference type="NCBI Taxonomy" id="2583814"/>
    <lineage>
        <taxon>Bacteria</taxon>
        <taxon>Pseudomonadati</taxon>
        <taxon>Bacteroidota</taxon>
        <taxon>Flavobacteriia</taxon>
        <taxon>Flavobacteriales</taxon>
        <taxon>Flavobacteriaceae</taxon>
        <taxon>Allotamlana</taxon>
    </lineage>
</organism>
<proteinExistence type="predicted"/>
<dbReference type="RefSeq" id="WP_139695394.1">
    <property type="nucleotide sequence ID" value="NZ_CP074074.1"/>
</dbReference>
<dbReference type="CDD" id="cd03801">
    <property type="entry name" value="GT4_PimA-like"/>
    <property type="match status" value="1"/>
</dbReference>
<keyword evidence="2" id="KW-0808">Transferase</keyword>
<evidence type="ECO:0000313" key="2">
    <source>
        <dbReference type="EMBL" id="TNJ45751.1"/>
    </source>
</evidence>
<comment type="caution">
    <text evidence="2">The sequence shown here is derived from an EMBL/GenBank/DDBJ whole genome shotgun (WGS) entry which is preliminary data.</text>
</comment>
<dbReference type="Proteomes" id="UP000308713">
    <property type="component" value="Unassembled WGS sequence"/>
</dbReference>
<sequence>MTFVIISHVLHKVNADGVSAYAPYVGEMNVWLKHVDKVVIVAPVIETEPTAIDLHYKHDQITLKPISAIQFTSVSTAFISTLKVPYIFWRLMQVCFQADHVHLRCPGNIGLLGCLVQILFPKKTKTAKYAGNWDPKANQPLSYRFQKWLLSNTFLTRNMTVLVYGTWKGQTKNIKPFFTATYKKEERVISKVRDYTKALKFVFIGSLVAGKRPLLTIQIIEQLIKDGYDVSLEIFGDGILKDDLQAYIIEHNLTTRVKLLGNQSKPKVKEALKTAHFSILPSKSEGWPKAIAEAMFFGVVPIATPISCVPDMLDYGKRGVLIEGRLSGDVTILKKVLGAPQSLKDMSEAAFQWSQMFTLDYFESEIVKILSGS</sequence>
<dbReference type="PANTHER" id="PTHR12526">
    <property type="entry name" value="GLYCOSYLTRANSFERASE"/>
    <property type="match status" value="1"/>
</dbReference>
<dbReference type="Pfam" id="PF00534">
    <property type="entry name" value="Glycos_transf_1"/>
    <property type="match status" value="1"/>
</dbReference>
<name>A0A5C4SNK1_9FLAO</name>